<keyword evidence="4" id="KW-0808">Transferase</keyword>
<dbReference type="SMART" id="SM00220">
    <property type="entry name" value="S_TKc"/>
    <property type="match status" value="1"/>
</dbReference>
<evidence type="ECO:0000256" key="2">
    <source>
        <dbReference type="ARBA" id="ARBA00012438"/>
    </source>
</evidence>
<dbReference type="Pfam" id="PF02518">
    <property type="entry name" value="HATPase_c"/>
    <property type="match status" value="1"/>
</dbReference>
<evidence type="ECO:0000313" key="8">
    <source>
        <dbReference type="EMBL" id="KAF3883774.1"/>
    </source>
</evidence>
<dbReference type="SUPFAM" id="SSF55781">
    <property type="entry name" value="GAF domain-like"/>
    <property type="match status" value="2"/>
</dbReference>
<keyword evidence="5" id="KW-0902">Two-component regulatory system</keyword>
<proteinExistence type="predicted"/>
<dbReference type="SUPFAM" id="SSF47384">
    <property type="entry name" value="Homodimeric domain of signal transducing histidine kinase"/>
    <property type="match status" value="1"/>
</dbReference>
<dbReference type="SUPFAM" id="SSF48452">
    <property type="entry name" value="TPR-like"/>
    <property type="match status" value="1"/>
</dbReference>
<dbReference type="CDD" id="cd00082">
    <property type="entry name" value="HisKA"/>
    <property type="match status" value="1"/>
</dbReference>
<dbReference type="InterPro" id="IPR008271">
    <property type="entry name" value="Ser/Thr_kinase_AS"/>
</dbReference>
<dbReference type="Pfam" id="PF00069">
    <property type="entry name" value="Pkinase"/>
    <property type="match status" value="1"/>
</dbReference>
<dbReference type="InterPro" id="IPR003594">
    <property type="entry name" value="HATPase_dom"/>
</dbReference>
<dbReference type="InterPro" id="IPR011990">
    <property type="entry name" value="TPR-like_helical_dom_sf"/>
</dbReference>
<evidence type="ECO:0000259" key="7">
    <source>
        <dbReference type="PROSITE" id="PS50109"/>
    </source>
</evidence>
<dbReference type="PANTHER" id="PTHR43642:SF1">
    <property type="entry name" value="HYBRID SIGNAL TRANSDUCTION HISTIDINE KINASE G"/>
    <property type="match status" value="1"/>
</dbReference>
<sequence>MMTARSAPVIPGYKIYSQLYAGSRTRVYRAIREQETLPVVIKLLTSEYPSFNELLQFRHQYTISKNLNIPGILRPLSLETYRNGYILVMEDGGEISLREYVKTITLSLVEFLAIAIQLTKILHDLHQNRIIHKDIKPANILIHPPTKQVRLIDFSISSLLPKETQEIKSPNILEGTLAYISPEQTGRMNRGIDYRSDFYSLGVTFYELLIGELPFISDDLTQLVYCHIAKMPAPLGNRKEVPQVLSNIVMKLIAKNAEDRYQSALGLRHDLENCLYQLQETGKIESFEIAQRDVCDRFLIPEKLYGRETEVTTLLEAFERVSNGRSEMMLVAGFSGIGKTAVINEVHKPITRQQGYFIKGKFDQFNRNIPLSAFVQAFRDLMGQLLSESDVQLVTWKAKILAAVGENGRVIVEMIPELERIVGEQPPVPELSGSAAQNRFNLLFQKFIQVFTTKEHPLVIFLDDLQWADSASLNLLQLLMSDVSSGYLLILGAYRDNEVFPAHPLMLTLELIQKARAIVNTITLSPLGELTVNQLVADTLSCTEELAQTLTRLVYQKTKGNPFFTTQFLKALYEDGWIQFQSELGYWQCDMAAVRQLALTDDVVEFMALQLQKLPTQTQAVLKLAACIGNQFDLNTLAIVSEQSLIDTAAHLWKALQEGLILPISETYKFFQFHDSEDSDRREEIVVPYKFLHDRVQQAAYSLISESQKQATHLKIGQLLLKNLTATERDKRIFDIVNQLNYGVQLITEITEREELAWLNLSAGSKARVSTAYTAATEYAACGIKLLKADCWQSQYQLALELQNLGAEAAYLAGNFELMAEFIQIVLDCVQNPLDRVKVYEVQIQAYGAQNQSLEAVGLGKEVLKLLGIKFPENFSNSDVQAEISHTISLLADRLIEDLIELPHMADKTYLAVMRILSNITSFAYQVDPNLFLLLPLKQVSLSYQYGNSPQSAFGYVVYGIILCSLVKDIESGYRFGQLSVKLLSQFDTKEVTAKTIHTFNCLVRHWKEHIKETLPSLWEAYSLGLETGDLEFAGLAIRYYSAHLYFLGQDLSTLEKEMQTHTNALQKIKQQGLANYNQIQRQRILNLLGYVDDVCCLKGEAYDEDVMLPINLANNDMVALLEFYFSKLQLSYLFGKYDLAQEYVIQTEQYLAGGLGLIIFRQCYFYTSLARLGIFLNVNQDIQTQILNRVIENQEKMQLWANHCPMNALHQFYLVEAEKNRVLGNQPEAIEYYDRAIAAAKENGYIQEEGLANELAAKFYLNWGKEKVASGYMQEAYYCYARWGAKAKTDDLEQCYPNLLGPILQPAVQNLNSLETLASISNIPMTSTKTSRSSSTSINNVLDFVTILKASQSLSSTIQLDELIHQITQILLQHSGGDGCVLIMPNQAFEWQIVAVTTPSTVELCYEPLEGHKNFPVKLIQYVKNTQELVIIEEIKTDLPVIDDYLIQHQPKSVLGLPILNQGQLIGILYLQNRTTTGVFTSDRILILNFLCTQAAISLENAKLYQNLQRSESNEREKTEQLAQTLEALQLKNCKLSFRADVDAALTSSNCLKQMLQSCTEAVVQHLNAAFARIWTLNADENVLELQASAGQYTHIDGPHSRVPVGAFKIGLIAQELRPHLTNDVLNDPRVGNKEWAKQEGMIAFAGYPLLCEDRLMGVLALFARQALADDLLDMLKLVADEIASGIRHKQVEQALRHSEIELRHKAQQLEYAVQQLEQSQLQIIQNEKMASLGNLVAGVAHEINNPISFLNGSINNAKDYVRDLVEHLAFYQQHYPSPVIPIQDHAQDIDLKFLSEDLPKLLDSMQGATDRIKSISTSLRTFSRADTEHKVSANLHDGIDSTLLILKYRLKANEFRPAIQVIQDYGELPLIECFPGQLNQVFMNILANAIDMFDEIAKTQSFLEIAAHSQQITIQTAMVENQVQICIRDNGKGMTEDVKARIFDHLFTTKGVGKGTGLGLAIARQIVVEKHGGTLNVQSELGWGTEFLIQLPLQY</sequence>
<dbReference type="EMBL" id="JHEG02000058">
    <property type="protein sequence ID" value="KIE08445.1"/>
    <property type="molecule type" value="Genomic_DNA"/>
</dbReference>
<comment type="caution">
    <text evidence="9">The sequence shown here is derived from an EMBL/GenBank/DDBJ whole genome shotgun (WGS) entry which is preliminary data.</text>
</comment>
<dbReference type="Gene3D" id="3.30.450.40">
    <property type="match status" value="2"/>
</dbReference>
<comment type="catalytic activity">
    <reaction evidence="1">
        <text>ATP + protein L-histidine = ADP + protein N-phospho-L-histidine.</text>
        <dbReference type="EC" id="2.7.13.3"/>
    </reaction>
</comment>
<feature type="domain" description="Histidine kinase" evidence="7">
    <location>
        <begin position="1740"/>
        <end position="1997"/>
    </location>
</feature>
<feature type="domain" description="Protein kinase" evidence="6">
    <location>
        <begin position="13"/>
        <end position="272"/>
    </location>
</feature>
<dbReference type="PROSITE" id="PS00108">
    <property type="entry name" value="PROTEIN_KINASE_ST"/>
    <property type="match status" value="1"/>
</dbReference>
<dbReference type="Pfam" id="PF13185">
    <property type="entry name" value="GAF_2"/>
    <property type="match status" value="1"/>
</dbReference>
<name>A0A0C1R837_9CYAN</name>
<dbReference type="Pfam" id="PF13191">
    <property type="entry name" value="AAA_16"/>
    <property type="match status" value="1"/>
</dbReference>
<dbReference type="InterPro" id="IPR005467">
    <property type="entry name" value="His_kinase_dom"/>
</dbReference>
<dbReference type="InterPro" id="IPR003661">
    <property type="entry name" value="HisK_dim/P_dom"/>
</dbReference>
<dbReference type="CDD" id="cd14014">
    <property type="entry name" value="STKc_PknB_like"/>
    <property type="match status" value="1"/>
</dbReference>
<reference evidence="9" key="1">
    <citation type="journal article" date="2015" name="Genome Announc.">
        <title>Draft Genome Sequence of Tolypothrix boutellei Strain VB521301.</title>
        <authorList>
            <person name="Chandrababunaidu M.M."/>
            <person name="Singh D."/>
            <person name="Sen D."/>
            <person name="Bhan S."/>
            <person name="Das S."/>
            <person name="Gupta A."/>
            <person name="Adhikary S.P."/>
            <person name="Tripathy S."/>
        </authorList>
    </citation>
    <scope>NUCLEOTIDE SEQUENCE</scope>
    <source>
        <strain evidence="9">VB521301</strain>
    </source>
</reference>
<dbReference type="InterPro" id="IPR036097">
    <property type="entry name" value="HisK_dim/P_sf"/>
</dbReference>
<dbReference type="EMBL" id="JHEG04000002">
    <property type="protein sequence ID" value="KAF3883774.1"/>
    <property type="molecule type" value="Genomic_DNA"/>
</dbReference>
<keyword evidence="3" id="KW-0597">Phosphoprotein</keyword>
<dbReference type="SUPFAM" id="SSF52540">
    <property type="entry name" value="P-loop containing nucleoside triphosphate hydrolases"/>
    <property type="match status" value="1"/>
</dbReference>
<evidence type="ECO:0000256" key="1">
    <source>
        <dbReference type="ARBA" id="ARBA00000085"/>
    </source>
</evidence>
<dbReference type="InterPro" id="IPR011009">
    <property type="entry name" value="Kinase-like_dom_sf"/>
</dbReference>
<dbReference type="InterPro" id="IPR027417">
    <property type="entry name" value="P-loop_NTPase"/>
</dbReference>
<dbReference type="PANTHER" id="PTHR43642">
    <property type="entry name" value="HYBRID SIGNAL TRANSDUCTION HISTIDINE KINASE G"/>
    <property type="match status" value="1"/>
</dbReference>
<gene>
    <name evidence="9" type="ORF">DA73_0228120</name>
    <name evidence="8" type="ORF">DA73_0400039310</name>
</gene>
<dbReference type="STRING" id="1479485.DA73_0228120"/>
<dbReference type="SMART" id="SM00388">
    <property type="entry name" value="HisKA"/>
    <property type="match status" value="1"/>
</dbReference>
<evidence type="ECO:0000259" key="6">
    <source>
        <dbReference type="PROSITE" id="PS50011"/>
    </source>
</evidence>
<dbReference type="PROSITE" id="PS50109">
    <property type="entry name" value="HIS_KIN"/>
    <property type="match status" value="1"/>
</dbReference>
<dbReference type="InterPro" id="IPR036890">
    <property type="entry name" value="HATPase_C_sf"/>
</dbReference>
<dbReference type="Gene3D" id="3.30.565.10">
    <property type="entry name" value="Histidine kinase-like ATPase, C-terminal domain"/>
    <property type="match status" value="1"/>
</dbReference>
<evidence type="ECO:0000313" key="10">
    <source>
        <dbReference type="Proteomes" id="UP000029738"/>
    </source>
</evidence>
<dbReference type="InterPro" id="IPR053159">
    <property type="entry name" value="Hybrid_Histidine_Kinase"/>
</dbReference>
<dbReference type="Gene3D" id="1.10.510.10">
    <property type="entry name" value="Transferase(Phosphotransferase) domain 1"/>
    <property type="match status" value="1"/>
</dbReference>
<dbReference type="InterPro" id="IPR041664">
    <property type="entry name" value="AAA_16"/>
</dbReference>
<dbReference type="InterPro" id="IPR004358">
    <property type="entry name" value="Sig_transdc_His_kin-like_C"/>
</dbReference>
<dbReference type="OrthoDB" id="472667at2"/>
<dbReference type="PRINTS" id="PR00344">
    <property type="entry name" value="BCTRLSENSOR"/>
</dbReference>
<dbReference type="InterPro" id="IPR003018">
    <property type="entry name" value="GAF"/>
</dbReference>
<dbReference type="Proteomes" id="UP000029738">
    <property type="component" value="Unassembled WGS sequence"/>
</dbReference>
<keyword evidence="10" id="KW-1185">Reference proteome</keyword>
<accession>A0A0C1R837</accession>
<dbReference type="SUPFAM" id="SSF55874">
    <property type="entry name" value="ATPase domain of HSP90 chaperone/DNA topoisomerase II/histidine kinase"/>
    <property type="match status" value="1"/>
</dbReference>
<dbReference type="SMART" id="SM00387">
    <property type="entry name" value="HATPase_c"/>
    <property type="match status" value="1"/>
</dbReference>
<evidence type="ECO:0000313" key="9">
    <source>
        <dbReference type="EMBL" id="KIE08445.1"/>
    </source>
</evidence>
<protein>
    <recommendedName>
        <fullName evidence="2">histidine kinase</fullName>
        <ecNumber evidence="2">2.7.13.3</ecNumber>
    </recommendedName>
</protein>
<keyword evidence="4" id="KW-0418">Kinase</keyword>
<dbReference type="SMART" id="SM00065">
    <property type="entry name" value="GAF"/>
    <property type="match status" value="2"/>
</dbReference>
<dbReference type="PROSITE" id="PS50011">
    <property type="entry name" value="PROTEIN_KINASE_DOM"/>
    <property type="match status" value="1"/>
</dbReference>
<dbReference type="GO" id="GO:0005524">
    <property type="term" value="F:ATP binding"/>
    <property type="evidence" value="ECO:0007669"/>
    <property type="project" value="InterPro"/>
</dbReference>
<evidence type="ECO:0000256" key="5">
    <source>
        <dbReference type="ARBA" id="ARBA00023012"/>
    </source>
</evidence>
<dbReference type="Gene3D" id="1.10.287.130">
    <property type="match status" value="1"/>
</dbReference>
<dbReference type="SUPFAM" id="SSF56112">
    <property type="entry name" value="Protein kinase-like (PK-like)"/>
    <property type="match status" value="1"/>
</dbReference>
<evidence type="ECO:0000256" key="3">
    <source>
        <dbReference type="ARBA" id="ARBA00022553"/>
    </source>
</evidence>
<organism evidence="9">
    <name type="scientific">Tolypothrix bouteillei VB521301</name>
    <dbReference type="NCBI Taxonomy" id="1479485"/>
    <lineage>
        <taxon>Bacteria</taxon>
        <taxon>Bacillati</taxon>
        <taxon>Cyanobacteriota</taxon>
        <taxon>Cyanophyceae</taxon>
        <taxon>Nostocales</taxon>
        <taxon>Tolypothrichaceae</taxon>
        <taxon>Tolypothrix</taxon>
    </lineage>
</organism>
<evidence type="ECO:0000256" key="4">
    <source>
        <dbReference type="ARBA" id="ARBA00022777"/>
    </source>
</evidence>
<dbReference type="GO" id="GO:0000155">
    <property type="term" value="F:phosphorelay sensor kinase activity"/>
    <property type="evidence" value="ECO:0007669"/>
    <property type="project" value="InterPro"/>
</dbReference>
<dbReference type="InterPro" id="IPR029016">
    <property type="entry name" value="GAF-like_dom_sf"/>
</dbReference>
<reference evidence="8" key="2">
    <citation type="submission" date="2019-11" db="EMBL/GenBank/DDBJ databases">
        <title>Improved Assembly of Tolypothrix boutellei genome.</title>
        <authorList>
            <person name="Sarangi A.N."/>
            <person name="Mukherjee M."/>
            <person name="Ghosh S."/>
            <person name="Singh D."/>
            <person name="Das A."/>
            <person name="Kant S."/>
            <person name="Prusty A."/>
            <person name="Tripathy S."/>
        </authorList>
    </citation>
    <scope>NUCLEOTIDE SEQUENCE</scope>
    <source>
        <strain evidence="8">VB521301</strain>
    </source>
</reference>
<dbReference type="InterPro" id="IPR000719">
    <property type="entry name" value="Prot_kinase_dom"/>
</dbReference>
<dbReference type="EC" id="2.7.13.3" evidence="2"/>
<dbReference type="Gene3D" id="3.40.50.300">
    <property type="entry name" value="P-loop containing nucleotide triphosphate hydrolases"/>
    <property type="match status" value="1"/>
</dbReference>
<dbReference type="Pfam" id="PF01590">
    <property type="entry name" value="GAF"/>
    <property type="match status" value="1"/>
</dbReference>